<reference evidence="2" key="1">
    <citation type="journal article" date="2020" name="bioRxiv">
        <title>Hybrid origin of Populus tomentosa Carr. identified through genome sequencing and phylogenomic analysis.</title>
        <authorList>
            <person name="An X."/>
            <person name="Gao K."/>
            <person name="Chen Z."/>
            <person name="Li J."/>
            <person name="Yang X."/>
            <person name="Yang X."/>
            <person name="Zhou J."/>
            <person name="Guo T."/>
            <person name="Zhao T."/>
            <person name="Huang S."/>
            <person name="Miao D."/>
            <person name="Khan W.U."/>
            <person name="Rao P."/>
            <person name="Ye M."/>
            <person name="Lei B."/>
            <person name="Liao W."/>
            <person name="Wang J."/>
            <person name="Ji L."/>
            <person name="Li Y."/>
            <person name="Guo B."/>
            <person name="Mustafa N.S."/>
            <person name="Li S."/>
            <person name="Yun Q."/>
            <person name="Keller S.R."/>
            <person name="Mao J."/>
            <person name="Zhang R."/>
            <person name="Strauss S.H."/>
        </authorList>
    </citation>
    <scope>NUCLEOTIDE SEQUENCE</scope>
    <source>
        <strain evidence="2">GM15</strain>
        <tissue evidence="2">Leaf</tissue>
    </source>
</reference>
<evidence type="ECO:0000313" key="3">
    <source>
        <dbReference type="Proteomes" id="UP000886885"/>
    </source>
</evidence>
<accession>A0A8X7Z9H3</accession>
<keyword evidence="3" id="KW-1185">Reference proteome</keyword>
<sequence>MAGFNCFFILTLFIIALLVSGGQEAHHLLQFPPLPFILNLFNRAFGNMGEPYFLKKLIFLKNLQCHHCLVYQHCNDPHLQPCQQLNLLKRRQLNIYGTITSGEFLASGVAVEECVEDDEGMVMTGGIHMSSELDMHGGSGLCKS</sequence>
<evidence type="ECO:0000313" key="2">
    <source>
        <dbReference type="EMBL" id="KAG6767483.1"/>
    </source>
</evidence>
<protein>
    <submittedName>
        <fullName evidence="2">Uncharacterized protein</fullName>
    </submittedName>
</protein>
<dbReference type="EMBL" id="JAAWWB010000014">
    <property type="protein sequence ID" value="KAG6767483.1"/>
    <property type="molecule type" value="Genomic_DNA"/>
</dbReference>
<dbReference type="Proteomes" id="UP000886885">
    <property type="component" value="Chromosome 7D"/>
</dbReference>
<organism evidence="2 3">
    <name type="scientific">Populus tomentosa</name>
    <name type="common">Chinese white poplar</name>
    <dbReference type="NCBI Taxonomy" id="118781"/>
    <lineage>
        <taxon>Eukaryota</taxon>
        <taxon>Viridiplantae</taxon>
        <taxon>Streptophyta</taxon>
        <taxon>Embryophyta</taxon>
        <taxon>Tracheophyta</taxon>
        <taxon>Spermatophyta</taxon>
        <taxon>Magnoliopsida</taxon>
        <taxon>eudicotyledons</taxon>
        <taxon>Gunneridae</taxon>
        <taxon>Pentapetalae</taxon>
        <taxon>rosids</taxon>
        <taxon>fabids</taxon>
        <taxon>Malpighiales</taxon>
        <taxon>Salicaceae</taxon>
        <taxon>Saliceae</taxon>
        <taxon>Populus</taxon>
    </lineage>
</organism>
<comment type="caution">
    <text evidence="2">The sequence shown here is derived from an EMBL/GenBank/DDBJ whole genome shotgun (WGS) entry which is preliminary data.</text>
</comment>
<keyword evidence="1" id="KW-0732">Signal</keyword>
<proteinExistence type="predicted"/>
<dbReference type="AlphaFoldDB" id="A0A8X7Z9H3"/>
<feature type="chain" id="PRO_5036486566" evidence="1">
    <location>
        <begin position="22"/>
        <end position="144"/>
    </location>
</feature>
<evidence type="ECO:0000256" key="1">
    <source>
        <dbReference type="SAM" id="SignalP"/>
    </source>
</evidence>
<gene>
    <name evidence="2" type="ORF">POTOM_028688</name>
</gene>
<feature type="signal peptide" evidence="1">
    <location>
        <begin position="1"/>
        <end position="21"/>
    </location>
</feature>
<name>A0A8X7Z9H3_POPTO</name>